<dbReference type="Gene3D" id="3.40.630.30">
    <property type="match status" value="1"/>
</dbReference>
<evidence type="ECO:0000256" key="1">
    <source>
        <dbReference type="ARBA" id="ARBA00022679"/>
    </source>
</evidence>
<proteinExistence type="inferred from homology"/>
<keyword evidence="1 5" id="KW-0808">Transferase</keyword>
<dbReference type="Pfam" id="PF13302">
    <property type="entry name" value="Acetyltransf_3"/>
    <property type="match status" value="1"/>
</dbReference>
<keyword evidence="2 5" id="KW-0012">Acyltransferase</keyword>
<evidence type="ECO:0000259" key="4">
    <source>
        <dbReference type="PROSITE" id="PS51186"/>
    </source>
</evidence>
<dbReference type="GO" id="GO:0008999">
    <property type="term" value="F:protein-N-terminal-alanine acetyltransferase activity"/>
    <property type="evidence" value="ECO:0007669"/>
    <property type="project" value="UniProtKB-EC"/>
</dbReference>
<dbReference type="PANTHER" id="PTHR43792:SF8">
    <property type="entry name" value="[RIBOSOMAL PROTEIN US5]-ALANINE N-ACETYLTRANSFERASE"/>
    <property type="match status" value="1"/>
</dbReference>
<organism evidence="5 6">
    <name type="scientific">Rhodobium gokarnense</name>
    <dbReference type="NCBI Taxonomy" id="364296"/>
    <lineage>
        <taxon>Bacteria</taxon>
        <taxon>Pseudomonadati</taxon>
        <taxon>Pseudomonadota</taxon>
        <taxon>Alphaproteobacteria</taxon>
        <taxon>Hyphomicrobiales</taxon>
        <taxon>Rhodobiaceae</taxon>
        <taxon>Rhodobium</taxon>
    </lineage>
</organism>
<dbReference type="PANTHER" id="PTHR43792">
    <property type="entry name" value="GNAT FAMILY, PUTATIVE (AFU_ORTHOLOGUE AFUA_3G00765)-RELATED-RELATED"/>
    <property type="match status" value="1"/>
</dbReference>
<dbReference type="SUPFAM" id="SSF55729">
    <property type="entry name" value="Acyl-CoA N-acyltransferases (Nat)"/>
    <property type="match status" value="1"/>
</dbReference>
<accession>A0ABT3HCT4</accession>
<feature type="domain" description="N-acetyltransferase" evidence="4">
    <location>
        <begin position="22"/>
        <end position="192"/>
    </location>
</feature>
<dbReference type="InterPro" id="IPR000182">
    <property type="entry name" value="GNAT_dom"/>
</dbReference>
<comment type="similarity">
    <text evidence="3">Belongs to the acetyltransferase family. RimJ subfamily.</text>
</comment>
<sequence>MVAFLPSVGSLDTGPTVKGDGVFLRTPTMNDFREWSELRAESRSFLAPWEPIWPSDDLTRQAFRRRLKRYQREIREDLGYPFFLFRAGDNTLLGGLTLTHVRRGVAQACTLGYWMGAPHADRGHMTKGVRAVLPFVFETLKLHRIEAACLSHNIASIKLLEKTGFIREGYARNYLCINGRWQDHLLFARVLEDHLGLTGDGAAPAS</sequence>
<reference evidence="6" key="1">
    <citation type="submission" date="2023-07" db="EMBL/GenBank/DDBJ databases">
        <title>Genome sequencing of Purple Non-Sulfur Bacteria from various extreme environments.</title>
        <authorList>
            <person name="Mayer M."/>
        </authorList>
    </citation>
    <scope>NUCLEOTIDE SEQUENCE [LARGE SCALE GENOMIC DNA]</scope>
    <source>
        <strain evidence="6">DSM 17935</strain>
    </source>
</reference>
<evidence type="ECO:0000256" key="3">
    <source>
        <dbReference type="ARBA" id="ARBA00038502"/>
    </source>
</evidence>
<dbReference type="InterPro" id="IPR016181">
    <property type="entry name" value="Acyl_CoA_acyltransferase"/>
</dbReference>
<evidence type="ECO:0000256" key="2">
    <source>
        <dbReference type="ARBA" id="ARBA00023315"/>
    </source>
</evidence>
<evidence type="ECO:0000313" key="6">
    <source>
        <dbReference type="Proteomes" id="UP001209755"/>
    </source>
</evidence>
<dbReference type="Proteomes" id="UP001209755">
    <property type="component" value="Unassembled WGS sequence"/>
</dbReference>
<dbReference type="EMBL" id="JAOQNS010000006">
    <property type="protein sequence ID" value="MCW2308205.1"/>
    <property type="molecule type" value="Genomic_DNA"/>
</dbReference>
<dbReference type="RefSeq" id="WP_264601822.1">
    <property type="nucleotide sequence ID" value="NZ_JAOQNS010000006.1"/>
</dbReference>
<protein>
    <submittedName>
        <fullName evidence="5">Ribosomal-protein-alanine N-acetyltransferase</fullName>
        <ecNumber evidence="5">2.3.1.267</ecNumber>
    </submittedName>
</protein>
<name>A0ABT3HCT4_9HYPH</name>
<dbReference type="PROSITE" id="PS51186">
    <property type="entry name" value="GNAT"/>
    <property type="match status" value="1"/>
</dbReference>
<comment type="caution">
    <text evidence="5">The sequence shown here is derived from an EMBL/GenBank/DDBJ whole genome shotgun (WGS) entry which is preliminary data.</text>
</comment>
<dbReference type="EC" id="2.3.1.267" evidence="5"/>
<keyword evidence="6" id="KW-1185">Reference proteome</keyword>
<gene>
    <name evidence="5" type="ORF">M2319_002544</name>
</gene>
<evidence type="ECO:0000313" key="5">
    <source>
        <dbReference type="EMBL" id="MCW2308205.1"/>
    </source>
</evidence>
<dbReference type="InterPro" id="IPR051531">
    <property type="entry name" value="N-acetyltransferase"/>
</dbReference>